<dbReference type="Proteomes" id="UP000191240">
    <property type="component" value="Unassembled WGS sequence"/>
</dbReference>
<evidence type="ECO:0000313" key="2">
    <source>
        <dbReference type="Proteomes" id="UP000191240"/>
    </source>
</evidence>
<organism evidence="1 2">
    <name type="scientific">Anaerovibrio lipolyticus DSM 3074</name>
    <dbReference type="NCBI Taxonomy" id="1120997"/>
    <lineage>
        <taxon>Bacteria</taxon>
        <taxon>Bacillati</taxon>
        <taxon>Bacillota</taxon>
        <taxon>Negativicutes</taxon>
        <taxon>Selenomonadales</taxon>
        <taxon>Selenomonadaceae</taxon>
        <taxon>Anaerovibrio</taxon>
    </lineage>
</organism>
<evidence type="ECO:0000313" key="1">
    <source>
        <dbReference type="EMBL" id="SHI61131.1"/>
    </source>
</evidence>
<protein>
    <submittedName>
        <fullName evidence="1">Uncharacterized protein</fullName>
    </submittedName>
</protein>
<reference evidence="1 2" key="1">
    <citation type="submission" date="2016-11" db="EMBL/GenBank/DDBJ databases">
        <authorList>
            <person name="Jaros S."/>
            <person name="Januszkiewicz K."/>
            <person name="Wedrychowicz H."/>
        </authorList>
    </citation>
    <scope>NUCLEOTIDE SEQUENCE [LARGE SCALE GENOMIC DNA]</scope>
    <source>
        <strain evidence="1 2">DSM 3074</strain>
    </source>
</reference>
<accession>A0A1M6CJT9</accession>
<dbReference type="EMBL" id="FQYW01000008">
    <property type="protein sequence ID" value="SHI61131.1"/>
    <property type="molecule type" value="Genomic_DNA"/>
</dbReference>
<proteinExistence type="predicted"/>
<gene>
    <name evidence="1" type="ORF">SAMN02745671_01141</name>
</gene>
<name>A0A1M6CJT9_9FIRM</name>
<sequence length="57" mass="6973">MAKMNELVRIFMERDKMTKQEAVEYVKDMRKRVWEGEDPEEVLYEEGLEPDYVFDLI</sequence>
<dbReference type="AlphaFoldDB" id="A0A1M6CJT9"/>
<dbReference type="RefSeq" id="WP_159446709.1">
    <property type="nucleotide sequence ID" value="NZ_FQYW01000008.1"/>
</dbReference>